<keyword evidence="1" id="KW-1133">Transmembrane helix</keyword>
<reference evidence="2 3" key="1">
    <citation type="submission" date="2016-05" db="EMBL/GenBank/DDBJ databases">
        <title>A degradative enzymes factory behind the ericoid mycorrhizal symbiosis.</title>
        <authorList>
            <consortium name="DOE Joint Genome Institute"/>
            <person name="Martino E."/>
            <person name="Morin E."/>
            <person name="Grelet G."/>
            <person name="Kuo A."/>
            <person name="Kohler A."/>
            <person name="Daghino S."/>
            <person name="Barry K."/>
            <person name="Choi C."/>
            <person name="Cichocki N."/>
            <person name="Clum A."/>
            <person name="Copeland A."/>
            <person name="Hainaut M."/>
            <person name="Haridas S."/>
            <person name="Labutti K."/>
            <person name="Lindquist E."/>
            <person name="Lipzen A."/>
            <person name="Khouja H.-R."/>
            <person name="Murat C."/>
            <person name="Ohm R."/>
            <person name="Olson A."/>
            <person name="Spatafora J."/>
            <person name="Veneault-Fourrey C."/>
            <person name="Henrissat B."/>
            <person name="Grigoriev I."/>
            <person name="Martin F."/>
            <person name="Perotto S."/>
        </authorList>
    </citation>
    <scope>NUCLEOTIDE SEQUENCE [LARGE SCALE GENOMIC DNA]</scope>
    <source>
        <strain evidence="2 3">UAMH 7357</strain>
    </source>
</reference>
<evidence type="ECO:0000256" key="1">
    <source>
        <dbReference type="SAM" id="Phobius"/>
    </source>
</evidence>
<evidence type="ECO:0000313" key="3">
    <source>
        <dbReference type="Proteomes" id="UP000235672"/>
    </source>
</evidence>
<sequence>MATSPMAMWKYSPDRIHPIRVGDNDHIMRNRGDGGDWSSGGFVRRSQEVAQMSCARAGGWTWTLKLEAHAEMNPLKKTLGVRAELLATQHAALLSDLGKLGHCNKIPKYEYTWDSNVPHGETTSGMVSFTLSVILAYAIGNILFNWLINLGSSDLDLL</sequence>
<dbReference type="Proteomes" id="UP000235672">
    <property type="component" value="Unassembled WGS sequence"/>
</dbReference>
<protein>
    <submittedName>
        <fullName evidence="2">Uncharacterized protein</fullName>
    </submittedName>
</protein>
<accession>A0A2J6PVR2</accession>
<keyword evidence="3" id="KW-1185">Reference proteome</keyword>
<organism evidence="2 3">
    <name type="scientific">Hyaloscypha hepaticicola</name>
    <dbReference type="NCBI Taxonomy" id="2082293"/>
    <lineage>
        <taxon>Eukaryota</taxon>
        <taxon>Fungi</taxon>
        <taxon>Dikarya</taxon>
        <taxon>Ascomycota</taxon>
        <taxon>Pezizomycotina</taxon>
        <taxon>Leotiomycetes</taxon>
        <taxon>Helotiales</taxon>
        <taxon>Hyaloscyphaceae</taxon>
        <taxon>Hyaloscypha</taxon>
    </lineage>
</organism>
<dbReference type="AlphaFoldDB" id="A0A2J6PVR2"/>
<feature type="transmembrane region" description="Helical" evidence="1">
    <location>
        <begin position="126"/>
        <end position="148"/>
    </location>
</feature>
<dbReference type="EMBL" id="KZ613496">
    <property type="protein sequence ID" value="PMD18118.1"/>
    <property type="molecule type" value="Genomic_DNA"/>
</dbReference>
<name>A0A2J6PVR2_9HELO</name>
<keyword evidence="1" id="KW-0812">Transmembrane</keyword>
<keyword evidence="1" id="KW-0472">Membrane</keyword>
<proteinExistence type="predicted"/>
<evidence type="ECO:0000313" key="2">
    <source>
        <dbReference type="EMBL" id="PMD18118.1"/>
    </source>
</evidence>
<gene>
    <name evidence="2" type="ORF">NA56DRAFT_707160</name>
</gene>